<dbReference type="AlphaFoldDB" id="F0S9H9"/>
<dbReference type="Gene3D" id="1.10.3810.10">
    <property type="entry name" value="Biosynthetic peptidoglycan transglycosylase-like"/>
    <property type="match status" value="1"/>
</dbReference>
<keyword evidence="7" id="KW-0573">Peptidoglycan synthesis</keyword>
<organism evidence="13 14">
    <name type="scientific">Pseudopedobacter saltans (strain ATCC 51119 / DSM 12145 / JCM 21818 / CCUG 39354 / LMG 10337 / NBRC 100064 / NCIMB 13643)</name>
    <name type="common">Pedobacter saltans</name>
    <dbReference type="NCBI Taxonomy" id="762903"/>
    <lineage>
        <taxon>Bacteria</taxon>
        <taxon>Pseudomonadati</taxon>
        <taxon>Bacteroidota</taxon>
        <taxon>Sphingobacteriia</taxon>
        <taxon>Sphingobacteriales</taxon>
        <taxon>Sphingobacteriaceae</taxon>
        <taxon>Pseudopedobacter</taxon>
    </lineage>
</organism>
<evidence type="ECO:0000313" key="13">
    <source>
        <dbReference type="EMBL" id="ADY53532.1"/>
    </source>
</evidence>
<evidence type="ECO:0000256" key="3">
    <source>
        <dbReference type="ARBA" id="ARBA00022676"/>
    </source>
</evidence>
<dbReference type="PANTHER" id="PTHR30400">
    <property type="entry name" value="MONOFUNCTIONAL BIOSYNTHETIC PEPTIDOGLYCAN TRANSGLYCOSYLASE"/>
    <property type="match status" value="1"/>
</dbReference>
<evidence type="ECO:0000256" key="5">
    <source>
        <dbReference type="ARBA" id="ARBA00022692"/>
    </source>
</evidence>
<evidence type="ECO:0000256" key="1">
    <source>
        <dbReference type="ARBA" id="ARBA00022475"/>
    </source>
</evidence>
<evidence type="ECO:0000256" key="7">
    <source>
        <dbReference type="ARBA" id="ARBA00022984"/>
    </source>
</evidence>
<feature type="transmembrane region" description="Helical" evidence="11">
    <location>
        <begin position="17"/>
        <end position="37"/>
    </location>
</feature>
<dbReference type="GO" id="GO:0009274">
    <property type="term" value="C:peptidoglycan-based cell wall"/>
    <property type="evidence" value="ECO:0007669"/>
    <property type="project" value="InterPro"/>
</dbReference>
<keyword evidence="2" id="KW-0997">Cell inner membrane</keyword>
<keyword evidence="14" id="KW-1185">Reference proteome</keyword>
<evidence type="ECO:0000313" key="14">
    <source>
        <dbReference type="Proteomes" id="UP000000310"/>
    </source>
</evidence>
<dbReference type="InterPro" id="IPR023346">
    <property type="entry name" value="Lysozyme-like_dom_sf"/>
</dbReference>
<dbReference type="PANTHER" id="PTHR30400:SF0">
    <property type="entry name" value="BIOSYNTHETIC PEPTIDOGLYCAN TRANSGLYCOSYLASE"/>
    <property type="match status" value="1"/>
</dbReference>
<evidence type="ECO:0000256" key="9">
    <source>
        <dbReference type="ARBA" id="ARBA00023136"/>
    </source>
</evidence>
<keyword evidence="8 11" id="KW-1133">Transmembrane helix</keyword>
<reference evidence="13 14" key="1">
    <citation type="journal article" date="2011" name="Stand. Genomic Sci.">
        <title>Complete genome sequence of the gliding, heparinolytic Pedobacter saltans type strain (113).</title>
        <authorList>
            <person name="Liolios K."/>
            <person name="Sikorski J."/>
            <person name="Lu M."/>
            <person name="Nolan M."/>
            <person name="Lapidus A."/>
            <person name="Lucas S."/>
            <person name="Hammon N."/>
            <person name="Deshpande S."/>
            <person name="Cheng J.F."/>
            <person name="Tapia R."/>
            <person name="Han C."/>
            <person name="Goodwin L."/>
            <person name="Pitluck S."/>
            <person name="Huntemann M."/>
            <person name="Ivanova N."/>
            <person name="Pagani I."/>
            <person name="Mavromatis K."/>
            <person name="Ovchinikova G."/>
            <person name="Pati A."/>
            <person name="Chen A."/>
            <person name="Palaniappan K."/>
            <person name="Land M."/>
            <person name="Hauser L."/>
            <person name="Brambilla E.M."/>
            <person name="Kotsyurbenko O."/>
            <person name="Rohde M."/>
            <person name="Tindall B.J."/>
            <person name="Abt B."/>
            <person name="Goker M."/>
            <person name="Detter J.C."/>
            <person name="Woyke T."/>
            <person name="Bristow J."/>
            <person name="Eisen J.A."/>
            <person name="Markowitz V."/>
            <person name="Hugenholtz P."/>
            <person name="Klenk H.P."/>
            <person name="Kyrpides N.C."/>
        </authorList>
    </citation>
    <scope>NUCLEOTIDE SEQUENCE [LARGE SCALE GENOMIC DNA]</scope>
    <source>
        <strain evidence="14">ATCC 51119 / DSM 12145 / JCM 21818 / LMG 10337 / NBRC 100064 / NCIMB 13643</strain>
    </source>
</reference>
<dbReference type="Proteomes" id="UP000000310">
    <property type="component" value="Chromosome"/>
</dbReference>
<keyword evidence="3" id="KW-0328">Glycosyltransferase</keyword>
<gene>
    <name evidence="13" type="ordered locus">Pedsa_2993</name>
</gene>
<evidence type="ECO:0000259" key="12">
    <source>
        <dbReference type="Pfam" id="PF00912"/>
    </source>
</evidence>
<dbReference type="InterPro" id="IPR001264">
    <property type="entry name" value="Glyco_trans_51"/>
</dbReference>
<keyword evidence="5 11" id="KW-0812">Transmembrane</keyword>
<keyword evidence="6" id="KW-0133">Cell shape</keyword>
<dbReference type="EMBL" id="CP002545">
    <property type="protein sequence ID" value="ADY53532.1"/>
    <property type="molecule type" value="Genomic_DNA"/>
</dbReference>
<dbReference type="Pfam" id="PF00912">
    <property type="entry name" value="Transgly"/>
    <property type="match status" value="1"/>
</dbReference>
<keyword evidence="10" id="KW-0961">Cell wall biogenesis/degradation</keyword>
<proteinExistence type="predicted"/>
<reference evidence="14" key="2">
    <citation type="submission" date="2011-02" db="EMBL/GenBank/DDBJ databases">
        <title>The complete genome of Pedobacter saltans DSM 12145.</title>
        <authorList>
            <consortium name="US DOE Joint Genome Institute (JGI-PGF)"/>
            <person name="Lucas S."/>
            <person name="Copeland A."/>
            <person name="Lapidus A."/>
            <person name="Bruce D."/>
            <person name="Goodwin L."/>
            <person name="Pitluck S."/>
            <person name="Kyrpides N."/>
            <person name="Mavromatis K."/>
            <person name="Pagani I."/>
            <person name="Ivanova N."/>
            <person name="Ovchinnikova G."/>
            <person name="Lu M."/>
            <person name="Detter J.C."/>
            <person name="Han C."/>
            <person name="Land M."/>
            <person name="Hauser L."/>
            <person name="Markowitz V."/>
            <person name="Cheng J.-F."/>
            <person name="Hugenholtz P."/>
            <person name="Woyke T."/>
            <person name="Wu D."/>
            <person name="Tindall B."/>
            <person name="Pomrenke H.G."/>
            <person name="Brambilla E."/>
            <person name="Klenk H.-P."/>
            <person name="Eisen J.A."/>
        </authorList>
    </citation>
    <scope>NUCLEOTIDE SEQUENCE [LARGE SCALE GENOMIC DNA]</scope>
    <source>
        <strain evidence="14">ATCC 51119 / DSM 12145 / JCM 21818 / LMG 10337 / NBRC 100064 / NCIMB 13643</strain>
    </source>
</reference>
<evidence type="ECO:0000256" key="6">
    <source>
        <dbReference type="ARBA" id="ARBA00022960"/>
    </source>
</evidence>
<keyword evidence="4 13" id="KW-0808">Transferase</keyword>
<name>F0S9H9_PSESL</name>
<evidence type="ECO:0000256" key="10">
    <source>
        <dbReference type="ARBA" id="ARBA00023316"/>
    </source>
</evidence>
<evidence type="ECO:0000256" key="11">
    <source>
        <dbReference type="SAM" id="Phobius"/>
    </source>
</evidence>
<dbReference type="HOGENOM" id="CLU_426800_0_0_10"/>
<dbReference type="STRING" id="762903.Pedsa_2993"/>
<feature type="domain" description="Glycosyl transferase family 51" evidence="12">
    <location>
        <begin position="429"/>
        <end position="585"/>
    </location>
</feature>
<dbReference type="KEGG" id="psn:Pedsa_2993"/>
<dbReference type="GO" id="GO:0016763">
    <property type="term" value="F:pentosyltransferase activity"/>
    <property type="evidence" value="ECO:0007669"/>
    <property type="project" value="InterPro"/>
</dbReference>
<dbReference type="GO" id="GO:0071555">
    <property type="term" value="P:cell wall organization"/>
    <property type="evidence" value="ECO:0007669"/>
    <property type="project" value="UniProtKB-KW"/>
</dbReference>
<dbReference type="RefSeq" id="WP_013634017.1">
    <property type="nucleotide sequence ID" value="NC_015177.1"/>
</dbReference>
<keyword evidence="1" id="KW-1003">Cell membrane</keyword>
<dbReference type="eggNOG" id="COG0744">
    <property type="taxonomic scope" value="Bacteria"/>
</dbReference>
<dbReference type="SUPFAM" id="SSF53955">
    <property type="entry name" value="Lysozyme-like"/>
    <property type="match status" value="1"/>
</dbReference>
<protein>
    <submittedName>
        <fullName evidence="13">Glycosyl transferase family 51</fullName>
    </submittedName>
</protein>
<dbReference type="GO" id="GO:0008360">
    <property type="term" value="P:regulation of cell shape"/>
    <property type="evidence" value="ECO:0007669"/>
    <property type="project" value="UniProtKB-KW"/>
</dbReference>
<evidence type="ECO:0000256" key="4">
    <source>
        <dbReference type="ARBA" id="ARBA00022679"/>
    </source>
</evidence>
<sequence length="709" mass="80315">MSSFFSRSGLRKFKKPLIIGLSIVVGLFLCVGTYAYLKRETLLNKAVSKAIVLAKSQYNLNVNFGHYGFSGFSAVNFKQITVVPEDRDSLAKIDDLTVDVKLFPLIFGKIKIAELYLNNGNINLVKKDSISNYDFLFRKDSSKKSDNKEVDFAGFVNKLVHQVLDKIPEDMAVRNFNISYKSDTSSVTIFTPEAKIINKELFSKIEINGKAAVWHVNGFVDPSDERIDLKLFAENNKVELPILEQKYGLKLNFDTVETVLKSVRKHGKTLDIEGNWSIKNLLINHPKISSDNVIVPNASVDAKFIIGKDFFSIDSSTVVKAGLAEFNPFVKITLRPHKTYALKLNIPQQKAQNILDAFPVGLFESLEGLKVAGDIGYNLDFYFDTKLPDSVTLNSTLSPSKDFRIVQYGKTNLQKINGDFVYTPYEKGKPVRDILVSDANPNFVHLENISPNLKNALLTAEDPSFFSHRGFVEKSIKQSITTNFKSKSFKRGGSTISMQLVKNVFLNRNKTIARKVEEMLIVWLIENQKLSTKSRMFEVYLNIIEWGRNIYGIKEAANYYFGKYPSDLSVGESIYLASIVPKPKSSLYAWQSDGSLKPYLHGYFNLIGKLMAMKGYVERDSSSYGFYGVRLRESLRQQIAPADSLATDSLNEDSDEDIFKFFNIKKDSVTQAALKLKEIFGGKKDTIEKSAKELRQERRQKRREARNKE</sequence>
<accession>F0S9H9</accession>
<dbReference type="InterPro" id="IPR011812">
    <property type="entry name" value="Pep_trsgly"/>
</dbReference>
<dbReference type="OrthoDB" id="9766909at2"/>
<dbReference type="GO" id="GO:0016020">
    <property type="term" value="C:membrane"/>
    <property type="evidence" value="ECO:0007669"/>
    <property type="project" value="InterPro"/>
</dbReference>
<dbReference type="GO" id="GO:0009252">
    <property type="term" value="P:peptidoglycan biosynthetic process"/>
    <property type="evidence" value="ECO:0007669"/>
    <property type="project" value="UniProtKB-KW"/>
</dbReference>
<keyword evidence="9 11" id="KW-0472">Membrane</keyword>
<evidence type="ECO:0000256" key="8">
    <source>
        <dbReference type="ARBA" id="ARBA00022989"/>
    </source>
</evidence>
<dbReference type="InterPro" id="IPR036950">
    <property type="entry name" value="PBP_transglycosylase"/>
</dbReference>
<evidence type="ECO:0000256" key="2">
    <source>
        <dbReference type="ARBA" id="ARBA00022519"/>
    </source>
</evidence>